<sequence>MFAWDVQYDEDDRLMNFFLADGVGRIDYDCFGDVIIFYTSYRLNKYNLACAPFVGVNNHWQNVLFMVAFLSEEII</sequence>
<evidence type="ECO:0000313" key="2">
    <source>
        <dbReference type="Proteomes" id="UP000233837"/>
    </source>
</evidence>
<dbReference type="Proteomes" id="UP000233837">
    <property type="component" value="Unassembled WGS sequence"/>
</dbReference>
<reference evidence="1 2" key="1">
    <citation type="journal article" date="2016" name="Sci. Rep.">
        <title>The Dendrobium catenatum Lindl. genome sequence provides insights into polysaccharide synthase, floral development and adaptive evolution.</title>
        <authorList>
            <person name="Zhang G.Q."/>
            <person name="Xu Q."/>
            <person name="Bian C."/>
            <person name="Tsai W.C."/>
            <person name="Yeh C.M."/>
            <person name="Liu K.W."/>
            <person name="Yoshida K."/>
            <person name="Zhang L.S."/>
            <person name="Chang S.B."/>
            <person name="Chen F."/>
            <person name="Shi Y."/>
            <person name="Su Y.Y."/>
            <person name="Zhang Y.Q."/>
            <person name="Chen L.J."/>
            <person name="Yin Y."/>
            <person name="Lin M."/>
            <person name="Huang H."/>
            <person name="Deng H."/>
            <person name="Wang Z.W."/>
            <person name="Zhu S.L."/>
            <person name="Zhao X."/>
            <person name="Deng C."/>
            <person name="Niu S.C."/>
            <person name="Huang J."/>
            <person name="Wang M."/>
            <person name="Liu G.H."/>
            <person name="Yang H.J."/>
            <person name="Xiao X.J."/>
            <person name="Hsiao Y.Y."/>
            <person name="Wu W.L."/>
            <person name="Chen Y.Y."/>
            <person name="Mitsuda N."/>
            <person name="Ohme-Takagi M."/>
            <person name="Luo Y.B."/>
            <person name="Van de Peer Y."/>
            <person name="Liu Z.J."/>
        </authorList>
    </citation>
    <scope>NUCLEOTIDE SEQUENCE [LARGE SCALE GENOMIC DNA]</scope>
    <source>
        <tissue evidence="1">The whole plant</tissue>
    </source>
</reference>
<protein>
    <submittedName>
        <fullName evidence="1">Protein FAR1-RELATED SEQUENCE 3</fullName>
    </submittedName>
</protein>
<evidence type="ECO:0000313" key="1">
    <source>
        <dbReference type="EMBL" id="PKU67575.1"/>
    </source>
</evidence>
<dbReference type="PANTHER" id="PTHR47718">
    <property type="entry name" value="OS01G0519700 PROTEIN"/>
    <property type="match status" value="1"/>
</dbReference>
<dbReference type="AlphaFoldDB" id="A0A2I0VVY8"/>
<dbReference type="EMBL" id="KZ503181">
    <property type="protein sequence ID" value="PKU67575.1"/>
    <property type="molecule type" value="Genomic_DNA"/>
</dbReference>
<gene>
    <name evidence="1" type="primary">FRS3</name>
    <name evidence="1" type="ORF">MA16_Dca018878</name>
</gene>
<proteinExistence type="predicted"/>
<accession>A0A2I0VVY8</accession>
<dbReference type="PANTHER" id="PTHR47718:SF17">
    <property type="entry name" value="PROTEIN FAR1-RELATED SEQUENCE 5-LIKE"/>
    <property type="match status" value="1"/>
</dbReference>
<organism evidence="1 2">
    <name type="scientific">Dendrobium catenatum</name>
    <dbReference type="NCBI Taxonomy" id="906689"/>
    <lineage>
        <taxon>Eukaryota</taxon>
        <taxon>Viridiplantae</taxon>
        <taxon>Streptophyta</taxon>
        <taxon>Embryophyta</taxon>
        <taxon>Tracheophyta</taxon>
        <taxon>Spermatophyta</taxon>
        <taxon>Magnoliopsida</taxon>
        <taxon>Liliopsida</taxon>
        <taxon>Asparagales</taxon>
        <taxon>Orchidaceae</taxon>
        <taxon>Epidendroideae</taxon>
        <taxon>Malaxideae</taxon>
        <taxon>Dendrobiinae</taxon>
        <taxon>Dendrobium</taxon>
    </lineage>
</organism>
<name>A0A2I0VVY8_9ASPA</name>
<keyword evidence="2" id="KW-1185">Reference proteome</keyword>
<reference evidence="1 2" key="2">
    <citation type="journal article" date="2017" name="Nature">
        <title>The Apostasia genome and the evolution of orchids.</title>
        <authorList>
            <person name="Zhang G.Q."/>
            <person name="Liu K.W."/>
            <person name="Li Z."/>
            <person name="Lohaus R."/>
            <person name="Hsiao Y.Y."/>
            <person name="Niu S.C."/>
            <person name="Wang J.Y."/>
            <person name="Lin Y.C."/>
            <person name="Xu Q."/>
            <person name="Chen L.J."/>
            <person name="Yoshida K."/>
            <person name="Fujiwara S."/>
            <person name="Wang Z.W."/>
            <person name="Zhang Y.Q."/>
            <person name="Mitsuda N."/>
            <person name="Wang M."/>
            <person name="Liu G.H."/>
            <person name="Pecoraro L."/>
            <person name="Huang H.X."/>
            <person name="Xiao X.J."/>
            <person name="Lin M."/>
            <person name="Wu X.Y."/>
            <person name="Wu W.L."/>
            <person name="Chen Y.Y."/>
            <person name="Chang S.B."/>
            <person name="Sakamoto S."/>
            <person name="Ohme-Takagi M."/>
            <person name="Yagi M."/>
            <person name="Zeng S.J."/>
            <person name="Shen C.Y."/>
            <person name="Yeh C.M."/>
            <person name="Luo Y.B."/>
            <person name="Tsai W.C."/>
            <person name="Van de Peer Y."/>
            <person name="Liu Z.J."/>
        </authorList>
    </citation>
    <scope>NUCLEOTIDE SEQUENCE [LARGE SCALE GENOMIC DNA]</scope>
    <source>
        <tissue evidence="1">The whole plant</tissue>
    </source>
</reference>